<dbReference type="InterPro" id="IPR015421">
    <property type="entry name" value="PyrdxlP-dep_Trfase_major"/>
</dbReference>
<dbReference type="EC" id="4.4.1.1" evidence="4"/>
<accession>A0A653D8Z3</accession>
<dbReference type="Proteomes" id="UP000410492">
    <property type="component" value="Unassembled WGS sequence"/>
</dbReference>
<dbReference type="PANTHER" id="PTHR11808:SF15">
    <property type="entry name" value="CYSTATHIONINE GAMMA-LYASE"/>
    <property type="match status" value="1"/>
</dbReference>
<dbReference type="InterPro" id="IPR000277">
    <property type="entry name" value="Cys/Met-Metab_PyrdxlP-dep_enz"/>
</dbReference>
<comment type="cofactor">
    <cofactor evidence="1 8">
        <name>pyridoxal 5'-phosphate</name>
        <dbReference type="ChEBI" id="CHEBI:597326"/>
    </cofactor>
</comment>
<keyword evidence="10" id="KW-1185">Reference proteome</keyword>
<dbReference type="GO" id="GO:0005737">
    <property type="term" value="C:cytoplasm"/>
    <property type="evidence" value="ECO:0007669"/>
    <property type="project" value="TreeGrafter"/>
</dbReference>
<organism evidence="9 10">
    <name type="scientific">Callosobruchus maculatus</name>
    <name type="common">Southern cowpea weevil</name>
    <name type="synonym">Pulse bruchid</name>
    <dbReference type="NCBI Taxonomy" id="64391"/>
    <lineage>
        <taxon>Eukaryota</taxon>
        <taxon>Metazoa</taxon>
        <taxon>Ecdysozoa</taxon>
        <taxon>Arthropoda</taxon>
        <taxon>Hexapoda</taxon>
        <taxon>Insecta</taxon>
        <taxon>Pterygota</taxon>
        <taxon>Neoptera</taxon>
        <taxon>Endopterygota</taxon>
        <taxon>Coleoptera</taxon>
        <taxon>Polyphaga</taxon>
        <taxon>Cucujiformia</taxon>
        <taxon>Chrysomeloidea</taxon>
        <taxon>Chrysomelidae</taxon>
        <taxon>Bruchinae</taxon>
        <taxon>Bruchini</taxon>
        <taxon>Callosobruchus</taxon>
    </lineage>
</organism>
<dbReference type="GO" id="GO:0004123">
    <property type="term" value="F:cystathionine gamma-lyase activity"/>
    <property type="evidence" value="ECO:0007669"/>
    <property type="project" value="TreeGrafter"/>
</dbReference>
<dbReference type="Gene3D" id="3.40.640.10">
    <property type="entry name" value="Type I PLP-dependent aspartate aminotransferase-like (Major domain)"/>
    <property type="match status" value="1"/>
</dbReference>
<evidence type="ECO:0000256" key="4">
    <source>
        <dbReference type="ARBA" id="ARBA00012085"/>
    </source>
</evidence>
<dbReference type="GO" id="GO:0030170">
    <property type="term" value="F:pyridoxal phosphate binding"/>
    <property type="evidence" value="ECO:0007669"/>
    <property type="project" value="InterPro"/>
</dbReference>
<evidence type="ECO:0000256" key="1">
    <source>
        <dbReference type="ARBA" id="ARBA00001933"/>
    </source>
</evidence>
<evidence type="ECO:0000313" key="9">
    <source>
        <dbReference type="EMBL" id="VEN56620.1"/>
    </source>
</evidence>
<evidence type="ECO:0000256" key="5">
    <source>
        <dbReference type="ARBA" id="ARBA00022898"/>
    </source>
</evidence>
<evidence type="ECO:0000256" key="2">
    <source>
        <dbReference type="ARBA" id="ARBA00005038"/>
    </source>
</evidence>
<comment type="pathway">
    <text evidence="2">Amino-acid biosynthesis; L-cysteine biosynthesis; L-cysteine from L-homocysteine and L-serine: step 2/2.</text>
</comment>
<name>A0A653D8Z3_CALMS</name>
<dbReference type="GO" id="GO:0019343">
    <property type="term" value="P:cysteine biosynthetic process via cystathionine"/>
    <property type="evidence" value="ECO:0007669"/>
    <property type="project" value="TreeGrafter"/>
</dbReference>
<protein>
    <recommendedName>
        <fullName evidence="4">cystathionine gamma-lyase</fullName>
        <ecNumber evidence="4">4.4.1.1</ecNumber>
    </recommendedName>
    <alternativeName>
        <fullName evidence="7">Gamma-cystathionase</fullName>
    </alternativeName>
</protein>
<dbReference type="Pfam" id="PF01053">
    <property type="entry name" value="Cys_Met_Meta_PP"/>
    <property type="match status" value="1"/>
</dbReference>
<comment type="similarity">
    <text evidence="3 8">Belongs to the trans-sulfuration enzymes family.</text>
</comment>
<keyword evidence="6" id="KW-0198">Cysteine biosynthesis</keyword>
<dbReference type="SUPFAM" id="SSF53383">
    <property type="entry name" value="PLP-dependent transferases"/>
    <property type="match status" value="1"/>
</dbReference>
<keyword evidence="6" id="KW-0028">Amino-acid biosynthesis</keyword>
<feature type="non-terminal residue" evidence="9">
    <location>
        <position position="154"/>
    </location>
</feature>
<dbReference type="EMBL" id="CAACVG010010792">
    <property type="protein sequence ID" value="VEN56620.1"/>
    <property type="molecule type" value="Genomic_DNA"/>
</dbReference>
<sequence length="154" mass="17009">MGENESINEGFVPPPKSFETKCMHHCQEPGNWKSKSVIPHIVLSTIFQVEDARNVKGKYLYGRVSNPSRTILERVVAAVNKAKYGLVFSSGVSALTGVFGILKTGDHIIAHEELCSEKYRVFNNIATSFGIQTTFVDCFQTENIGGAIRDNTKV</sequence>
<dbReference type="OrthoDB" id="3512640at2759"/>
<reference evidence="9 10" key="1">
    <citation type="submission" date="2019-01" db="EMBL/GenBank/DDBJ databases">
        <authorList>
            <person name="Sayadi A."/>
        </authorList>
    </citation>
    <scope>NUCLEOTIDE SEQUENCE [LARGE SCALE GENOMIC DNA]</scope>
</reference>
<dbReference type="AlphaFoldDB" id="A0A653D8Z3"/>
<evidence type="ECO:0000256" key="8">
    <source>
        <dbReference type="RuleBase" id="RU362118"/>
    </source>
</evidence>
<dbReference type="PANTHER" id="PTHR11808">
    <property type="entry name" value="TRANS-SULFURATION ENZYME FAMILY MEMBER"/>
    <property type="match status" value="1"/>
</dbReference>
<gene>
    <name evidence="9" type="ORF">CALMAC_LOCUS15474</name>
</gene>
<dbReference type="InterPro" id="IPR015424">
    <property type="entry name" value="PyrdxlP-dep_Trfase"/>
</dbReference>
<evidence type="ECO:0000256" key="3">
    <source>
        <dbReference type="ARBA" id="ARBA00009077"/>
    </source>
</evidence>
<dbReference type="GO" id="GO:0019346">
    <property type="term" value="P:transsulfuration"/>
    <property type="evidence" value="ECO:0007669"/>
    <property type="project" value="InterPro"/>
</dbReference>
<dbReference type="UniPathway" id="UPA00136">
    <property type="reaction ID" value="UER00202"/>
</dbReference>
<proteinExistence type="inferred from homology"/>
<evidence type="ECO:0000256" key="6">
    <source>
        <dbReference type="ARBA" id="ARBA00023192"/>
    </source>
</evidence>
<evidence type="ECO:0000313" key="10">
    <source>
        <dbReference type="Proteomes" id="UP000410492"/>
    </source>
</evidence>
<keyword evidence="5 8" id="KW-0663">Pyridoxal phosphate</keyword>
<evidence type="ECO:0000256" key="7">
    <source>
        <dbReference type="ARBA" id="ARBA00029853"/>
    </source>
</evidence>